<feature type="domain" description="Flavodoxin-like fold" evidence="2">
    <location>
        <begin position="21"/>
        <end position="179"/>
    </location>
</feature>
<dbReference type="InterPro" id="IPR046980">
    <property type="entry name" value="KefG/KefF"/>
</dbReference>
<dbReference type="Proteomes" id="UP000294752">
    <property type="component" value="Unassembled WGS sequence"/>
</dbReference>
<evidence type="ECO:0000313" key="3">
    <source>
        <dbReference type="EMBL" id="TDS17522.1"/>
    </source>
</evidence>
<organism evidence="3 4">
    <name type="scientific">Sphingobacterium paludis</name>
    <dbReference type="NCBI Taxonomy" id="1476465"/>
    <lineage>
        <taxon>Bacteria</taxon>
        <taxon>Pseudomonadati</taxon>
        <taxon>Bacteroidota</taxon>
        <taxon>Sphingobacteriia</taxon>
        <taxon>Sphingobacteriales</taxon>
        <taxon>Sphingobacteriaceae</taxon>
        <taxon>Sphingobacterium</taxon>
    </lineage>
</organism>
<dbReference type="GO" id="GO:0003955">
    <property type="term" value="F:NAD(P)H dehydrogenase (quinone) activity"/>
    <property type="evidence" value="ECO:0007669"/>
    <property type="project" value="TreeGrafter"/>
</dbReference>
<sequence>MITDTSVNFVCIRNVKMKERKTLVIIVHPDMAHSVINKRWVEELQKYPDTFTMHQLYERYPDEQIDVLAEQQLIEQHDTIIFQFPFYWFSSPPLLKKWLDEVLTHGWAYGSKSGYKVAGKKISLAVSVGGDENEYRDGEKYRYTLNELLRPFELTFDYIKADYKSFFAYYGLEFNAAEEWIANSVPLYLQHIRAL</sequence>
<accession>A0A4R7DAR6</accession>
<dbReference type="Pfam" id="PF02525">
    <property type="entry name" value="Flavodoxin_2"/>
    <property type="match status" value="1"/>
</dbReference>
<dbReference type="PANTHER" id="PTHR47307">
    <property type="entry name" value="GLUTATHIONE-REGULATED POTASSIUM-EFFLUX SYSTEM ANCILLARY PROTEIN KEFG"/>
    <property type="match status" value="1"/>
</dbReference>
<evidence type="ECO:0000256" key="1">
    <source>
        <dbReference type="ARBA" id="ARBA00023002"/>
    </source>
</evidence>
<protein>
    <submittedName>
        <fullName evidence="3">Putative NADPH-quinone reductase</fullName>
    </submittedName>
</protein>
<dbReference type="EMBL" id="SNZV01000001">
    <property type="protein sequence ID" value="TDS17522.1"/>
    <property type="molecule type" value="Genomic_DNA"/>
</dbReference>
<keyword evidence="1" id="KW-0560">Oxidoreductase</keyword>
<dbReference type="InterPro" id="IPR003680">
    <property type="entry name" value="Flavodoxin_fold"/>
</dbReference>
<reference evidence="3 4" key="1">
    <citation type="submission" date="2019-03" db="EMBL/GenBank/DDBJ databases">
        <title>Genomic Encyclopedia of Type Strains, Phase III (KMG-III): the genomes of soil and plant-associated and newly described type strains.</title>
        <authorList>
            <person name="Whitman W."/>
        </authorList>
    </citation>
    <scope>NUCLEOTIDE SEQUENCE [LARGE SCALE GENOMIC DNA]</scope>
    <source>
        <strain evidence="3 4">CGMCC 1.12801</strain>
    </source>
</reference>
<evidence type="ECO:0000313" key="4">
    <source>
        <dbReference type="Proteomes" id="UP000294752"/>
    </source>
</evidence>
<dbReference type="Gene3D" id="3.40.50.360">
    <property type="match status" value="1"/>
</dbReference>
<dbReference type="PANTHER" id="PTHR47307:SF1">
    <property type="entry name" value="GLUTATHIONE-REGULATED POTASSIUM-EFFLUX SYSTEM ANCILLARY PROTEIN KEFG"/>
    <property type="match status" value="1"/>
</dbReference>
<proteinExistence type="predicted"/>
<dbReference type="GO" id="GO:0010181">
    <property type="term" value="F:FMN binding"/>
    <property type="evidence" value="ECO:0007669"/>
    <property type="project" value="TreeGrafter"/>
</dbReference>
<gene>
    <name evidence="3" type="ORF">B0I21_101389</name>
</gene>
<comment type="caution">
    <text evidence="3">The sequence shown here is derived from an EMBL/GenBank/DDBJ whole genome shotgun (WGS) entry which is preliminary data.</text>
</comment>
<keyword evidence="4" id="KW-1185">Reference proteome</keyword>
<evidence type="ECO:0000259" key="2">
    <source>
        <dbReference type="Pfam" id="PF02525"/>
    </source>
</evidence>
<dbReference type="AlphaFoldDB" id="A0A4R7DAR6"/>
<dbReference type="InterPro" id="IPR029039">
    <property type="entry name" value="Flavoprotein-like_sf"/>
</dbReference>
<dbReference type="GO" id="GO:0009055">
    <property type="term" value="F:electron transfer activity"/>
    <property type="evidence" value="ECO:0007669"/>
    <property type="project" value="TreeGrafter"/>
</dbReference>
<name>A0A4R7DAR6_9SPHI</name>
<dbReference type="SUPFAM" id="SSF52218">
    <property type="entry name" value="Flavoproteins"/>
    <property type="match status" value="1"/>
</dbReference>